<dbReference type="EMBL" id="QZWG01000015">
    <property type="protein sequence ID" value="RZB63761.1"/>
    <property type="molecule type" value="Genomic_DNA"/>
</dbReference>
<dbReference type="EC" id="1.14.11.15" evidence="8"/>
<dbReference type="InterPro" id="IPR005123">
    <property type="entry name" value="Oxoglu/Fe-dep_dioxygenase_dom"/>
</dbReference>
<dbReference type="InterPro" id="IPR026992">
    <property type="entry name" value="DIOX_N"/>
</dbReference>
<keyword evidence="3" id="KW-0847">Vitamin C</keyword>
<sequence length="372" mass="42047">MASSINSASCESSEALLSVQELIKKPLTSVPQRYITRLHNHEPSSVQDETLSHAIPTISLKKLIHGGATKTEQEKLNSACKDWGFFQLVEHGISPQVLKTLKDEIEGFFGLPLEEKMKYKIRPDDVEGYGAVIRSEDQKLDWGDRLYMITNPLGRRKPYLLPELPSSLRRILEVYIVELQNLAMTFLGLLGKALKIEKREWEVFEDGMQSVRMTYYPPCPQPERVMGLTAHSDATGITILNQVNGVHGLQIKKHGIWIPVNVASDALILNIGDILELMSNGLYKSVEHRAIVNSTKERISIAMFFAPKFQSEIEPAASLTGRENPPLYKKIKMEKYVNDFFTRKLDGKSYLEHMKITDENASNVMKLNSSCN</sequence>
<dbReference type="Proteomes" id="UP000053555">
    <property type="component" value="Unassembled WGS sequence"/>
</dbReference>
<keyword evidence="4 6" id="KW-0560">Oxidoreductase</keyword>
<evidence type="ECO:0000256" key="1">
    <source>
        <dbReference type="ARBA" id="ARBA00008056"/>
    </source>
</evidence>
<reference evidence="8" key="1">
    <citation type="submission" date="2014-07" db="EMBL/GenBank/DDBJ databases">
        <title>Identification of a novel salt tolerance gene in wild soybean by whole-genome sequencing.</title>
        <authorList>
            <person name="Lam H.-M."/>
            <person name="Qi X."/>
            <person name="Li M.-W."/>
            <person name="Liu X."/>
            <person name="Xie M."/>
            <person name="Ni M."/>
            <person name="Xu X."/>
        </authorList>
    </citation>
    <scope>NUCLEOTIDE SEQUENCE [LARGE SCALE GENOMIC DNA]</scope>
    <source>
        <tissue evidence="8">Root</tissue>
    </source>
</reference>
<evidence type="ECO:0000256" key="2">
    <source>
        <dbReference type="ARBA" id="ARBA00022723"/>
    </source>
</evidence>
<keyword evidence="2 6" id="KW-0479">Metal-binding</keyword>
<dbReference type="InterPro" id="IPR027443">
    <property type="entry name" value="IPNS-like_sf"/>
</dbReference>
<evidence type="ECO:0000313" key="10">
    <source>
        <dbReference type="Proteomes" id="UP000289340"/>
    </source>
</evidence>
<evidence type="ECO:0000313" key="8">
    <source>
        <dbReference type="EMBL" id="KHN06939.1"/>
    </source>
</evidence>
<proteinExistence type="inferred from homology"/>
<dbReference type="Gene3D" id="2.60.120.330">
    <property type="entry name" value="B-lactam Antibiotic, Isopenicillin N Synthase, Chain"/>
    <property type="match status" value="1"/>
</dbReference>
<dbReference type="SUPFAM" id="SSF51197">
    <property type="entry name" value="Clavaminate synthase-like"/>
    <property type="match status" value="1"/>
</dbReference>
<dbReference type="Gramene" id="XM_028346546.1">
    <property type="protein sequence ID" value="XP_028202347.1"/>
    <property type="gene ID" value="LOC114386530"/>
</dbReference>
<name>A0A0B2PGX8_GLYSO</name>
<evidence type="ECO:0000256" key="6">
    <source>
        <dbReference type="RuleBase" id="RU003682"/>
    </source>
</evidence>
<protein>
    <submittedName>
        <fullName evidence="8">Protein SRG1</fullName>
        <ecNumber evidence="8">1.14.11.15</ecNumber>
    </submittedName>
</protein>
<evidence type="ECO:0000256" key="4">
    <source>
        <dbReference type="ARBA" id="ARBA00023002"/>
    </source>
</evidence>
<comment type="similarity">
    <text evidence="1 6">Belongs to the iron/ascorbate-dependent oxidoreductase family.</text>
</comment>
<dbReference type="AlphaFoldDB" id="A0A0B2PGX8"/>
<feature type="domain" description="Fe2OG dioxygenase" evidence="7">
    <location>
        <begin position="207"/>
        <end position="307"/>
    </location>
</feature>
<dbReference type="Pfam" id="PF03171">
    <property type="entry name" value="2OG-FeII_Oxy"/>
    <property type="match status" value="1"/>
</dbReference>
<dbReference type="EMBL" id="KN667349">
    <property type="protein sequence ID" value="KHN06939.1"/>
    <property type="molecule type" value="Genomic_DNA"/>
</dbReference>
<dbReference type="GO" id="GO:0016707">
    <property type="term" value="F:gibberellin 3-beta-dioxygenase activity"/>
    <property type="evidence" value="ECO:0007669"/>
    <property type="project" value="UniProtKB-EC"/>
</dbReference>
<accession>A0A0B2PGX8</accession>
<dbReference type="Pfam" id="PF14226">
    <property type="entry name" value="DIOX_N"/>
    <property type="match status" value="1"/>
</dbReference>
<dbReference type="InterPro" id="IPR044861">
    <property type="entry name" value="IPNS-like_FE2OG_OXY"/>
</dbReference>
<evidence type="ECO:0000313" key="9">
    <source>
        <dbReference type="EMBL" id="RZB63761.1"/>
    </source>
</evidence>
<dbReference type="GO" id="GO:0031418">
    <property type="term" value="F:L-ascorbic acid binding"/>
    <property type="evidence" value="ECO:0007669"/>
    <property type="project" value="UniProtKB-KW"/>
</dbReference>
<dbReference type="PANTHER" id="PTHR47991">
    <property type="entry name" value="OXOGLUTARATE/IRON-DEPENDENT DIOXYGENASE"/>
    <property type="match status" value="1"/>
</dbReference>
<keyword evidence="10" id="KW-1185">Reference proteome</keyword>
<reference evidence="9 10" key="2">
    <citation type="submission" date="2018-09" db="EMBL/GenBank/DDBJ databases">
        <title>A high-quality reference genome of wild soybean provides a powerful tool to mine soybean genomes.</title>
        <authorList>
            <person name="Xie M."/>
            <person name="Chung C.Y.L."/>
            <person name="Li M.-W."/>
            <person name="Wong F.-L."/>
            <person name="Chan T.-F."/>
            <person name="Lam H.-M."/>
        </authorList>
    </citation>
    <scope>NUCLEOTIDE SEQUENCE [LARGE SCALE GENOMIC DNA]</scope>
    <source>
        <strain evidence="10">cv. W05</strain>
        <tissue evidence="9">Hypocotyl of etiolated seedlings</tissue>
    </source>
</reference>
<keyword evidence="5 6" id="KW-0408">Iron</keyword>
<evidence type="ECO:0000256" key="5">
    <source>
        <dbReference type="ARBA" id="ARBA00023004"/>
    </source>
</evidence>
<dbReference type="Proteomes" id="UP000289340">
    <property type="component" value="Chromosome 15"/>
</dbReference>
<evidence type="ECO:0000256" key="3">
    <source>
        <dbReference type="ARBA" id="ARBA00022896"/>
    </source>
</evidence>
<dbReference type="PROSITE" id="PS51471">
    <property type="entry name" value="FE2OG_OXY"/>
    <property type="match status" value="1"/>
</dbReference>
<evidence type="ECO:0000259" key="7">
    <source>
        <dbReference type="PROSITE" id="PS51471"/>
    </source>
</evidence>
<gene>
    <name evidence="9" type="ORF">D0Y65_040383</name>
    <name evidence="8" type="ORF">glysoja_032782</name>
</gene>
<dbReference type="FunFam" id="2.60.120.330:FF:000001">
    <property type="entry name" value="Protein SRG1"/>
    <property type="match status" value="1"/>
</dbReference>
<dbReference type="GO" id="GO:0046872">
    <property type="term" value="F:metal ion binding"/>
    <property type="evidence" value="ECO:0007669"/>
    <property type="project" value="UniProtKB-KW"/>
</dbReference>
<organism evidence="8">
    <name type="scientific">Glycine soja</name>
    <name type="common">Wild soybean</name>
    <dbReference type="NCBI Taxonomy" id="3848"/>
    <lineage>
        <taxon>Eukaryota</taxon>
        <taxon>Viridiplantae</taxon>
        <taxon>Streptophyta</taxon>
        <taxon>Embryophyta</taxon>
        <taxon>Tracheophyta</taxon>
        <taxon>Spermatophyta</taxon>
        <taxon>Magnoliopsida</taxon>
        <taxon>eudicotyledons</taxon>
        <taxon>Gunneridae</taxon>
        <taxon>Pentapetalae</taxon>
        <taxon>rosids</taxon>
        <taxon>fabids</taxon>
        <taxon>Fabales</taxon>
        <taxon>Fabaceae</taxon>
        <taxon>Papilionoideae</taxon>
        <taxon>50 kb inversion clade</taxon>
        <taxon>NPAAA clade</taxon>
        <taxon>indigoferoid/millettioid clade</taxon>
        <taxon>Phaseoleae</taxon>
        <taxon>Glycine</taxon>
        <taxon>Glycine subgen. Soja</taxon>
    </lineage>
</organism>
<dbReference type="InterPro" id="IPR050295">
    <property type="entry name" value="Plant_2OG-oxidoreductases"/>
</dbReference>